<evidence type="ECO:0000313" key="2">
    <source>
        <dbReference type="Proteomes" id="UP001259347"/>
    </source>
</evidence>
<reference evidence="1 2" key="1">
    <citation type="submission" date="2023-07" db="EMBL/GenBank/DDBJ databases">
        <title>Sorghum-associated microbial communities from plants grown in Nebraska, USA.</title>
        <authorList>
            <person name="Schachtman D."/>
        </authorList>
    </citation>
    <scope>NUCLEOTIDE SEQUENCE [LARGE SCALE GENOMIC DNA]</scope>
    <source>
        <strain evidence="1 2">2980</strain>
    </source>
</reference>
<dbReference type="Proteomes" id="UP001259347">
    <property type="component" value="Unassembled WGS sequence"/>
</dbReference>
<evidence type="ECO:0008006" key="3">
    <source>
        <dbReference type="Google" id="ProtNLM"/>
    </source>
</evidence>
<evidence type="ECO:0000313" key="1">
    <source>
        <dbReference type="EMBL" id="MDR6868585.1"/>
    </source>
</evidence>
<dbReference type="RefSeq" id="WP_310022547.1">
    <property type="nucleotide sequence ID" value="NZ_JAVDUM010000015.1"/>
</dbReference>
<accession>A0ABU1SG51</accession>
<protein>
    <recommendedName>
        <fullName evidence="3">N-acetyltransferase domain-containing protein</fullName>
    </recommendedName>
</protein>
<sequence length="150" mass="17557">MKSEVAWLEPPMVRGRFGWGPEFVDDDRFTHEWWLENGDFGPPAHQWRSYVRGGEEVARALLSLQYVSHSPATSRQAMLIWNFEIREDLRCTGEHLGTTIIEQLAEEYHDREIYIGSAPDAMGFWTKFGWPLCDCDDCRSRHMIVRCPHE</sequence>
<dbReference type="EMBL" id="JAVDUM010000015">
    <property type="protein sequence ID" value="MDR6868585.1"/>
    <property type="molecule type" value="Genomic_DNA"/>
</dbReference>
<proteinExistence type="predicted"/>
<comment type="caution">
    <text evidence="1">The sequence shown here is derived from an EMBL/GenBank/DDBJ whole genome shotgun (WGS) entry which is preliminary data.</text>
</comment>
<gene>
    <name evidence="1" type="ORF">J2Y69_003204</name>
</gene>
<organism evidence="1 2">
    <name type="scientific">Microbacterium resistens</name>
    <dbReference type="NCBI Taxonomy" id="156977"/>
    <lineage>
        <taxon>Bacteria</taxon>
        <taxon>Bacillati</taxon>
        <taxon>Actinomycetota</taxon>
        <taxon>Actinomycetes</taxon>
        <taxon>Micrococcales</taxon>
        <taxon>Microbacteriaceae</taxon>
        <taxon>Microbacterium</taxon>
    </lineage>
</organism>
<name>A0ABU1SG51_9MICO</name>
<keyword evidence="2" id="KW-1185">Reference proteome</keyword>